<dbReference type="AlphaFoldDB" id="A0A2A7UTY6"/>
<sequence>MNEGTTGSPLIALLELAQRARAAATGQELAFQMVNATRTLLPYRQAALWFRDGGVRTLSGVVGVEANAPYTQWLDSLCRTLAEQHRAATPLVVDVAQLPPAIQADWSHWLPAKAVWLPLRPAPNGVPAAAGEQADGGLLLAGDAAASAQQLALLAEWMDIWQHAWRAAHPQPGWSLSSLPGRLRSWWGGNSSQQRWRRRAGVVLALLAVLLLPVHLTVLAPGELVAAQPAVLRAPMDGVVEQIHVQPNEMVKQGQLLFNLDEAQLASRLEVSEQALQTAEAEYRQFAQLALGDVRSKSQLAALAGKIGERRAEQAFLTEQRQRAQVLAPHDGMVLFDAPSEWIGKPVQTGERVMRIAQPDAVEVEAWLPIGDAIALQPGAPVQLYLAADPLAAVQAQVRYVAYDAVARPDGQYAYRVRAQLVQPGTQRIGLKGTAKLQGERVSLAYWMVRKPWASIRQWVAL</sequence>
<dbReference type="OrthoDB" id="9763546at2"/>
<dbReference type="InterPro" id="IPR050465">
    <property type="entry name" value="UPF0194_transport"/>
</dbReference>
<dbReference type="STRING" id="1219032.GCA_001515545_02765"/>
<dbReference type="Gene3D" id="2.40.30.170">
    <property type="match status" value="1"/>
</dbReference>
<dbReference type="EMBL" id="PDEA01000001">
    <property type="protein sequence ID" value="PEH88750.1"/>
    <property type="molecule type" value="Genomic_DNA"/>
</dbReference>
<dbReference type="PANTHER" id="PTHR32347:SF23">
    <property type="entry name" value="BLL5650 PROTEIN"/>
    <property type="match status" value="1"/>
</dbReference>
<dbReference type="Proteomes" id="UP000220246">
    <property type="component" value="Unassembled WGS sequence"/>
</dbReference>
<evidence type="ECO:0000256" key="2">
    <source>
        <dbReference type="ARBA" id="ARBA00023054"/>
    </source>
</evidence>
<comment type="caution">
    <text evidence="5">The sequence shown here is derived from an EMBL/GenBank/DDBJ whole genome shotgun (WGS) entry which is preliminary data.</text>
</comment>
<protein>
    <submittedName>
        <fullName evidence="5">Secretion protein HylD</fullName>
    </submittedName>
</protein>
<dbReference type="PANTHER" id="PTHR32347">
    <property type="entry name" value="EFFLUX SYSTEM COMPONENT YKNX-RELATED"/>
    <property type="match status" value="1"/>
</dbReference>
<proteinExistence type="predicted"/>
<evidence type="ECO:0000313" key="5">
    <source>
        <dbReference type="EMBL" id="PEH88750.1"/>
    </source>
</evidence>
<evidence type="ECO:0000256" key="1">
    <source>
        <dbReference type="ARBA" id="ARBA00004196"/>
    </source>
</evidence>
<keyword evidence="2 3" id="KW-0175">Coiled coil</keyword>
<keyword evidence="4" id="KW-1133">Transmembrane helix</keyword>
<dbReference type="Gene3D" id="2.40.50.100">
    <property type="match status" value="1"/>
</dbReference>
<accession>A0A2A7UTY6</accession>
<evidence type="ECO:0000256" key="3">
    <source>
        <dbReference type="SAM" id="Coils"/>
    </source>
</evidence>
<evidence type="ECO:0000256" key="4">
    <source>
        <dbReference type="SAM" id="Phobius"/>
    </source>
</evidence>
<gene>
    <name evidence="5" type="ORF">CRM82_09170</name>
</gene>
<dbReference type="RefSeq" id="WP_066539032.1">
    <property type="nucleotide sequence ID" value="NZ_PDEA01000001.1"/>
</dbReference>
<keyword evidence="6" id="KW-1185">Reference proteome</keyword>
<name>A0A2A7UTY6_COMTR</name>
<dbReference type="GeneID" id="80800774"/>
<reference evidence="6" key="1">
    <citation type="submission" date="2017-09" db="EMBL/GenBank/DDBJ databases">
        <title>FDA dAtabase for Regulatory Grade micrObial Sequences (FDA-ARGOS): Supporting development and validation of Infectious Disease Dx tests.</title>
        <authorList>
            <person name="Minogue T."/>
            <person name="Wolcott M."/>
            <person name="Wasieloski L."/>
            <person name="Aguilar W."/>
            <person name="Moore D."/>
            <person name="Tallon L."/>
            <person name="Sadzewicz L."/>
            <person name="Ott S."/>
            <person name="Zhao X."/>
            <person name="Nagaraj S."/>
            <person name="Vavikolanu K."/>
            <person name="Aluvathingal J."/>
            <person name="Nadendla S."/>
            <person name="Sichtig H."/>
        </authorList>
    </citation>
    <scope>NUCLEOTIDE SEQUENCE [LARGE SCALE GENOMIC DNA]</scope>
    <source>
        <strain evidence="6">FDAARGOS_394</strain>
    </source>
</reference>
<dbReference type="GO" id="GO:0030313">
    <property type="term" value="C:cell envelope"/>
    <property type="evidence" value="ECO:0007669"/>
    <property type="project" value="UniProtKB-SubCell"/>
</dbReference>
<keyword evidence="4" id="KW-0812">Transmembrane</keyword>
<organism evidence="5 6">
    <name type="scientific">Comamonas terrigena</name>
    <dbReference type="NCBI Taxonomy" id="32013"/>
    <lineage>
        <taxon>Bacteria</taxon>
        <taxon>Pseudomonadati</taxon>
        <taxon>Pseudomonadota</taxon>
        <taxon>Betaproteobacteria</taxon>
        <taxon>Burkholderiales</taxon>
        <taxon>Comamonadaceae</taxon>
        <taxon>Comamonas</taxon>
    </lineage>
</organism>
<keyword evidence="4" id="KW-0472">Membrane</keyword>
<feature type="transmembrane region" description="Helical" evidence="4">
    <location>
        <begin position="200"/>
        <end position="220"/>
    </location>
</feature>
<dbReference type="SUPFAM" id="SSF111369">
    <property type="entry name" value="HlyD-like secretion proteins"/>
    <property type="match status" value="1"/>
</dbReference>
<evidence type="ECO:0000313" key="6">
    <source>
        <dbReference type="Proteomes" id="UP000220246"/>
    </source>
</evidence>
<feature type="coiled-coil region" evidence="3">
    <location>
        <begin position="262"/>
        <end position="289"/>
    </location>
</feature>
<comment type="subcellular location">
    <subcellularLocation>
        <location evidence="1">Cell envelope</location>
    </subcellularLocation>
</comment>